<dbReference type="Pfam" id="PF07690">
    <property type="entry name" value="MFS_1"/>
    <property type="match status" value="1"/>
</dbReference>
<feature type="transmembrane region" description="Helical" evidence="4">
    <location>
        <begin position="313"/>
        <end position="333"/>
    </location>
</feature>
<dbReference type="CDD" id="cd17478">
    <property type="entry name" value="MFS_FsR"/>
    <property type="match status" value="1"/>
</dbReference>
<dbReference type="Proteomes" id="UP000186228">
    <property type="component" value="Unassembled WGS sequence"/>
</dbReference>
<feature type="transmembrane region" description="Helical" evidence="4">
    <location>
        <begin position="373"/>
        <end position="393"/>
    </location>
</feature>
<feature type="transmembrane region" description="Helical" evidence="4">
    <location>
        <begin position="219"/>
        <end position="238"/>
    </location>
</feature>
<dbReference type="RefSeq" id="WP_075854852.1">
    <property type="nucleotide sequence ID" value="NZ_FMAC01000007.1"/>
</dbReference>
<dbReference type="PANTHER" id="PTHR43129:SF1">
    <property type="entry name" value="FOSMIDOMYCIN RESISTANCE PROTEIN"/>
    <property type="match status" value="1"/>
</dbReference>
<dbReference type="OrthoDB" id="9770492at2"/>
<keyword evidence="7" id="KW-1185">Reference proteome</keyword>
<dbReference type="SUPFAM" id="SSF103473">
    <property type="entry name" value="MFS general substrate transporter"/>
    <property type="match status" value="1"/>
</dbReference>
<keyword evidence="1 4" id="KW-0812">Transmembrane</keyword>
<keyword evidence="2 4" id="KW-1133">Transmembrane helix</keyword>
<dbReference type="InterPro" id="IPR011701">
    <property type="entry name" value="MFS"/>
</dbReference>
<reference evidence="7" key="1">
    <citation type="submission" date="2016-08" db="EMBL/GenBank/DDBJ databases">
        <authorList>
            <person name="Varghese N."/>
            <person name="Submissions Spin"/>
        </authorList>
    </citation>
    <scope>NUCLEOTIDE SEQUENCE [LARGE SCALE GENOMIC DNA]</scope>
    <source>
        <strain evidence="7">CCBAU 57015</strain>
    </source>
</reference>
<evidence type="ECO:0000313" key="6">
    <source>
        <dbReference type="EMBL" id="SCB29342.1"/>
    </source>
</evidence>
<evidence type="ECO:0000259" key="5">
    <source>
        <dbReference type="PROSITE" id="PS50850"/>
    </source>
</evidence>
<feature type="transmembrane region" description="Helical" evidence="4">
    <location>
        <begin position="12"/>
        <end position="28"/>
    </location>
</feature>
<feature type="transmembrane region" description="Helical" evidence="4">
    <location>
        <begin position="258"/>
        <end position="277"/>
    </location>
</feature>
<organism evidence="6 7">
    <name type="scientific">Rhizobium hainanense</name>
    <dbReference type="NCBI Taxonomy" id="52131"/>
    <lineage>
        <taxon>Bacteria</taxon>
        <taxon>Pseudomonadati</taxon>
        <taxon>Pseudomonadota</taxon>
        <taxon>Alphaproteobacteria</taxon>
        <taxon>Hyphomicrobiales</taxon>
        <taxon>Rhizobiaceae</taxon>
        <taxon>Rhizobium/Agrobacterium group</taxon>
        <taxon>Rhizobium</taxon>
    </lineage>
</organism>
<evidence type="ECO:0000256" key="1">
    <source>
        <dbReference type="ARBA" id="ARBA00022692"/>
    </source>
</evidence>
<gene>
    <name evidence="6" type="ORF">GA0061100_10767</name>
</gene>
<protein>
    <submittedName>
        <fullName evidence="6">MFS transporter, FSR family, fosmidomycin resistance protein</fullName>
    </submittedName>
</protein>
<feature type="transmembrane region" description="Helical" evidence="4">
    <location>
        <begin position="48"/>
        <end position="70"/>
    </location>
</feature>
<dbReference type="InterPro" id="IPR020846">
    <property type="entry name" value="MFS_dom"/>
</dbReference>
<dbReference type="PROSITE" id="PS50850">
    <property type="entry name" value="MFS"/>
    <property type="match status" value="1"/>
</dbReference>
<feature type="transmembrane region" description="Helical" evidence="4">
    <location>
        <begin position="143"/>
        <end position="164"/>
    </location>
</feature>
<dbReference type="AlphaFoldDB" id="A0A1C3VNL8"/>
<dbReference type="InterPro" id="IPR036259">
    <property type="entry name" value="MFS_trans_sf"/>
</dbReference>
<dbReference type="GO" id="GO:0022857">
    <property type="term" value="F:transmembrane transporter activity"/>
    <property type="evidence" value="ECO:0007669"/>
    <property type="project" value="InterPro"/>
</dbReference>
<dbReference type="PANTHER" id="PTHR43129">
    <property type="entry name" value="FOSMIDOMYCIN RESISTANCE PROTEIN"/>
    <property type="match status" value="1"/>
</dbReference>
<feature type="domain" description="Major facilitator superfamily (MFS) profile" evidence="5">
    <location>
        <begin position="17"/>
        <end position="398"/>
    </location>
</feature>
<sequence>MSQAINAPRAATTIYPVLMVASLGHFINDVTQALLPASYPVLKTGFDLSFTQLGVLTFVYQITASILQPFVGWYTDGRPQPYSLPFGMTCSCAGMIMLGMASNYPMLLMGAMLLGLGSSIFHPEASRIARLASGGKHGFAQSVFQVGGNFGTSLGPLLAAFFILPHGQHGMAALASLAFVGILILGGLGRWYQVNGSHLRAPAKSGKVHKALSLSRARVGLAIAVLIALIFSKYFYLASFTSYYNFYLMARFGVTERTAQLCQFVFFAAVAVGTMVGGPVGDRIGRKKVIWGSILGILPFTVVLPHANLGTTIVLSAIIGTVIASAFSAIVVYAQELLPGRVGMVSGLFFGFAFGMAGIGAAALGVLADHTSIEFVFELCAFLPLIGLLTILLPNVED</sequence>
<evidence type="ECO:0000313" key="7">
    <source>
        <dbReference type="Proteomes" id="UP000186228"/>
    </source>
</evidence>
<feature type="transmembrane region" description="Helical" evidence="4">
    <location>
        <begin position="345"/>
        <end position="367"/>
    </location>
</feature>
<evidence type="ECO:0000256" key="3">
    <source>
        <dbReference type="ARBA" id="ARBA00023136"/>
    </source>
</evidence>
<dbReference type="Gene3D" id="1.20.1250.20">
    <property type="entry name" value="MFS general substrate transporter like domains"/>
    <property type="match status" value="2"/>
</dbReference>
<dbReference type="STRING" id="52131.GA0061100_10767"/>
<name>A0A1C3VNL8_9HYPH</name>
<feature type="transmembrane region" description="Helical" evidence="4">
    <location>
        <begin position="170"/>
        <end position="192"/>
    </location>
</feature>
<evidence type="ECO:0000256" key="2">
    <source>
        <dbReference type="ARBA" id="ARBA00022989"/>
    </source>
</evidence>
<evidence type="ECO:0000256" key="4">
    <source>
        <dbReference type="SAM" id="Phobius"/>
    </source>
</evidence>
<accession>A0A1C3VNL8</accession>
<keyword evidence="3 4" id="KW-0472">Membrane</keyword>
<dbReference type="EMBL" id="FMAC01000007">
    <property type="protein sequence ID" value="SCB29342.1"/>
    <property type="molecule type" value="Genomic_DNA"/>
</dbReference>
<dbReference type="GO" id="GO:0005886">
    <property type="term" value="C:plasma membrane"/>
    <property type="evidence" value="ECO:0007669"/>
    <property type="project" value="TreeGrafter"/>
</dbReference>
<feature type="transmembrane region" description="Helical" evidence="4">
    <location>
        <begin position="289"/>
        <end position="307"/>
    </location>
</feature>
<proteinExistence type="predicted"/>